<dbReference type="OrthoDB" id="9795973at2"/>
<gene>
    <name evidence="1" type="ORF">Ga0061067_104157</name>
</gene>
<dbReference type="PANTHER" id="PTHR38767:SF1">
    <property type="entry name" value="DNA POLYMERASE III SUBUNIT CHI"/>
    <property type="match status" value="1"/>
</dbReference>
<accession>A0A0K6HY80</accession>
<dbReference type="RefSeq" id="WP_072242574.1">
    <property type="nucleotide sequence ID" value="NZ_CYHE01000004.1"/>
</dbReference>
<dbReference type="Proteomes" id="UP000183900">
    <property type="component" value="Unassembled WGS sequence"/>
</dbReference>
<dbReference type="GO" id="GO:0032298">
    <property type="term" value="P:positive regulation of DNA-templated DNA replication initiation"/>
    <property type="evidence" value="ECO:0007669"/>
    <property type="project" value="TreeGrafter"/>
</dbReference>
<dbReference type="EMBL" id="CYHE01000004">
    <property type="protein sequence ID" value="CUA95786.1"/>
    <property type="molecule type" value="Genomic_DNA"/>
</dbReference>
<dbReference type="InterPro" id="IPR007459">
    <property type="entry name" value="DNA_pol3_chi"/>
</dbReference>
<name>A0A0K6HY80_9HYPH</name>
<dbReference type="Pfam" id="PF04364">
    <property type="entry name" value="DNA_pol3_chi"/>
    <property type="match status" value="1"/>
</dbReference>
<dbReference type="SUPFAM" id="SSF102400">
    <property type="entry name" value="DNA polymerase III chi subunit"/>
    <property type="match status" value="1"/>
</dbReference>
<keyword evidence="2" id="KW-1185">Reference proteome</keyword>
<dbReference type="NCBIfam" id="NF004347">
    <property type="entry name" value="PRK05728.1-4"/>
    <property type="match status" value="1"/>
</dbReference>
<protein>
    <submittedName>
        <fullName evidence="1">DNA polymerase III, chi subunit</fullName>
    </submittedName>
</protein>
<proteinExistence type="predicted"/>
<evidence type="ECO:0000313" key="1">
    <source>
        <dbReference type="EMBL" id="CUA95786.1"/>
    </source>
</evidence>
<reference evidence="2" key="1">
    <citation type="submission" date="2015-08" db="EMBL/GenBank/DDBJ databases">
        <authorList>
            <person name="Varghese N."/>
        </authorList>
    </citation>
    <scope>NUCLEOTIDE SEQUENCE [LARGE SCALE GENOMIC DNA]</scope>
    <source>
        <strain evidence="2">DSM 23407</strain>
    </source>
</reference>
<organism evidence="1 2">
    <name type="scientific">Pannonibacter indicus</name>
    <dbReference type="NCBI Taxonomy" id="466044"/>
    <lineage>
        <taxon>Bacteria</taxon>
        <taxon>Pseudomonadati</taxon>
        <taxon>Pseudomonadota</taxon>
        <taxon>Alphaproteobacteria</taxon>
        <taxon>Hyphomicrobiales</taxon>
        <taxon>Stappiaceae</taxon>
        <taxon>Pannonibacter</taxon>
    </lineage>
</organism>
<dbReference type="InterPro" id="IPR036768">
    <property type="entry name" value="PolIII_chi_sf"/>
</dbReference>
<dbReference type="GO" id="GO:0003887">
    <property type="term" value="F:DNA-directed DNA polymerase activity"/>
    <property type="evidence" value="ECO:0007669"/>
    <property type="project" value="InterPro"/>
</dbReference>
<dbReference type="GO" id="GO:0003677">
    <property type="term" value="F:DNA binding"/>
    <property type="evidence" value="ECO:0007669"/>
    <property type="project" value="InterPro"/>
</dbReference>
<sequence length="150" mass="16968">MSTEVLFYHLTRQPLEDVLPGLLMKCLERDWKVVVQCGSDERCAALDAHLWSFSDHEFLPHGTIADGFPEHQPVFLTTGPDNPNGAEVRFLVDRAVPPPIEGYGRVVVLFDGNDHEALAEARQHWKLFKGQGAEVTYWQQRDGGGWERKA</sequence>
<evidence type="ECO:0000313" key="2">
    <source>
        <dbReference type="Proteomes" id="UP000183900"/>
    </source>
</evidence>
<dbReference type="Gene3D" id="3.40.50.10110">
    <property type="entry name" value="DNA polymerase III subunit chi"/>
    <property type="match status" value="1"/>
</dbReference>
<dbReference type="AlphaFoldDB" id="A0A0K6HY80"/>
<dbReference type="GO" id="GO:0006260">
    <property type="term" value="P:DNA replication"/>
    <property type="evidence" value="ECO:0007669"/>
    <property type="project" value="InterPro"/>
</dbReference>
<dbReference type="PANTHER" id="PTHR38767">
    <property type="entry name" value="DNA POLYMERASE III SUBUNIT CHI"/>
    <property type="match status" value="1"/>
</dbReference>